<evidence type="ECO:0000313" key="6">
    <source>
        <dbReference type="Proteomes" id="UP000808146"/>
    </source>
</evidence>
<feature type="transmembrane region" description="Helical" evidence="2">
    <location>
        <begin position="487"/>
        <end position="510"/>
    </location>
</feature>
<dbReference type="InterPro" id="IPR036365">
    <property type="entry name" value="PGBD-like_sf"/>
</dbReference>
<reference evidence="5" key="1">
    <citation type="submission" date="2020-10" db="EMBL/GenBank/DDBJ databases">
        <title>Connecting structure to function with the recovery of over 1000 high-quality activated sludge metagenome-assembled genomes encoding full-length rRNA genes using long-read sequencing.</title>
        <authorList>
            <person name="Singleton C.M."/>
            <person name="Petriglieri F."/>
            <person name="Kristensen J.M."/>
            <person name="Kirkegaard R.H."/>
            <person name="Michaelsen T.Y."/>
            <person name="Andersen M.H."/>
            <person name="Karst S.M."/>
            <person name="Dueholm M.S."/>
            <person name="Nielsen P.H."/>
            <person name="Albertsen M."/>
        </authorList>
    </citation>
    <scope>NUCLEOTIDE SEQUENCE</scope>
    <source>
        <strain evidence="5">OdNE_18-Q3-R46-58_BAT3C.305</strain>
    </source>
</reference>
<dbReference type="EMBL" id="JADKBR010000001">
    <property type="protein sequence ID" value="MBK8889447.1"/>
    <property type="molecule type" value="Genomic_DNA"/>
</dbReference>
<dbReference type="PANTHER" id="PTHR10728">
    <property type="entry name" value="CYTOSOLIC PHOSPHOLIPASE A2"/>
    <property type="match status" value="1"/>
</dbReference>
<organism evidence="5 6">
    <name type="scientific">Candidatus Dechloromonas phosphorivorans</name>
    <dbReference type="NCBI Taxonomy" id="2899244"/>
    <lineage>
        <taxon>Bacteria</taxon>
        <taxon>Pseudomonadati</taxon>
        <taxon>Pseudomonadota</taxon>
        <taxon>Betaproteobacteria</taxon>
        <taxon>Rhodocyclales</taxon>
        <taxon>Azonexaceae</taxon>
        <taxon>Dechloromonas</taxon>
    </lineage>
</organism>
<dbReference type="GO" id="GO:0005829">
    <property type="term" value="C:cytosol"/>
    <property type="evidence" value="ECO:0007669"/>
    <property type="project" value="TreeGrafter"/>
</dbReference>
<dbReference type="GO" id="GO:0046475">
    <property type="term" value="P:glycerophospholipid catabolic process"/>
    <property type="evidence" value="ECO:0007669"/>
    <property type="project" value="TreeGrafter"/>
</dbReference>
<dbReference type="SUPFAM" id="SSF47090">
    <property type="entry name" value="PGBD-like"/>
    <property type="match status" value="1"/>
</dbReference>
<name>A0A9D7LKD2_9RHOO</name>
<keyword evidence="2" id="KW-0472">Membrane</keyword>
<dbReference type="SUPFAM" id="SSF52151">
    <property type="entry name" value="FabD/lysophospholipase-like"/>
    <property type="match status" value="1"/>
</dbReference>
<feature type="transmembrane region" description="Helical" evidence="2">
    <location>
        <begin position="299"/>
        <end position="321"/>
    </location>
</feature>
<evidence type="ECO:0000259" key="4">
    <source>
        <dbReference type="Pfam" id="PF01734"/>
    </source>
</evidence>
<feature type="transmembrane region" description="Helical" evidence="2">
    <location>
        <begin position="424"/>
        <end position="444"/>
    </location>
</feature>
<evidence type="ECO:0000256" key="1">
    <source>
        <dbReference type="ARBA" id="ARBA00023098"/>
    </source>
</evidence>
<dbReference type="Pfam" id="PF01471">
    <property type="entry name" value="PG_binding_1"/>
    <property type="match status" value="1"/>
</dbReference>
<keyword evidence="1" id="KW-0443">Lipid metabolism</keyword>
<gene>
    <name evidence="5" type="ORF">IPN75_03150</name>
</gene>
<keyword evidence="2" id="KW-0812">Transmembrane</keyword>
<feature type="domain" description="PNPLA" evidence="4">
    <location>
        <begin position="185"/>
        <end position="246"/>
    </location>
</feature>
<feature type="transmembrane region" description="Helical" evidence="2">
    <location>
        <begin position="522"/>
        <end position="547"/>
    </location>
</feature>
<sequence>MKAQDEKQELEYRDLLSALEGLGLFPERGNSPDEVKVDAAGRSQEEITQAVNRLRATYGWVQHGRITQNTLRAVRIEVANLQRQLAAQECYQGEPHGRFDDATREALQLFQGEPSHKPLASTGVFDSATREVLADLPPYTFDEVLCKELDDINQGREKAGQCPETEAARCDNAVVRAHQARLLGLAFSGGGIRSATFNLGVVQALARLGLLRRVDYLSSVSGGGYIGGWLHAWVSREKRGILEVEQQLAVEAGGAVREPRQVSWLRQFSNYLTPRIGLLSADTMAGAATWLRNVFLNQLILGGLGLLLLCLPWLLLTLPHVLMRILGGQPEKVAMIVSGGGALLLLRAIRKGGLEIAAIEREASLGKSATGVSEGGSRLGGPNVVIKSAAMGALVLGVGAQLALPQFPGGAGADLEAGRLLLMVLGPSVVLLLLMLFATAAIGLAGRKLREASREWASRVGGILLSLAIGWLALAGVALLGSYGVSYAGAWITAMGGVAWLATTVVGVLLGQSPSTGNGKGGWKNVLAVVAPWVFVAGLFVLLSVVLHTAIVTLGGEAGSAVCKPVPDSSIASLRSAYRLSVDMKEGSATGEILQVKSDPGCSLTAYAKASESALSSSSGRFFLLMVAVCLLVFLLNRRVDINVFAFHMFYRNRLERCYLGASNSRRQANPFTNLESGDSPELVDLKQGDSVQRPYPLINTALNISCCKNLAWQERKAASFVFTPAFCGYQLPGTGDADVAAFQKTEQYLSWPVKGAKAGARLGWLALGTPVTISGAAASPNAGYHTNPATALLMTVFNVRLGWWMQNTRELEQWTAPGPKHCIPSLLAELMASTTDASPFVYLSDGGHFENLGIYELVRRRCRYIIACDAGCDGGYSFEDLGNAIRKCQIDLGIEIVIDPRAIAPDPDTGHSRFHCAVGTIHYERHDPVATSGYLLYIKASMTGNEPTDVRQYKAQNREFPHESTGDQWYGESQFESYRKLGEHITMQVLDQAREEATEASRQAKRQGKADRDLPCDHEVLFHTLSEQWFPPSAAGQAAFSRHGAELQKIYDRMRLDANLRFLDSQIYPEWVKLSNRVEQDSEKEKHGRVTMLPPSESEMRAGFYLCNTLIQLMENVYVDLRLDEEHDHPGNRGWMNLFRHWSWAGMFRVTWAICVATYGARFQQFCRRHLGLGSGELILADPVEVGAAGWEDQINFVELEHVRRIIVGHYAALGAGGGANAADPAECPEKTDKARLLAGANGWIANTGSHRLMLQVLELRVSDPFGKEKDFVFPVGLALLARPVAGKPWGLVYYRIQDHLRRMGLGRKGMRKLQESYRDEGILVDMPPTLDGIIAEADPALLQSLWHLVLSSSPQKEIQRL</sequence>
<dbReference type="GO" id="GO:0004623">
    <property type="term" value="F:phospholipase A2 activity"/>
    <property type="evidence" value="ECO:0007669"/>
    <property type="project" value="TreeGrafter"/>
</dbReference>
<dbReference type="Pfam" id="PF01734">
    <property type="entry name" value="Patatin"/>
    <property type="match status" value="1"/>
</dbReference>
<feature type="transmembrane region" description="Helical" evidence="2">
    <location>
        <begin position="456"/>
        <end position="481"/>
    </location>
</feature>
<evidence type="ECO:0000313" key="5">
    <source>
        <dbReference type="EMBL" id="MBK8889447.1"/>
    </source>
</evidence>
<dbReference type="InterPro" id="IPR002641">
    <property type="entry name" value="PNPLA_dom"/>
</dbReference>
<feature type="transmembrane region" description="Helical" evidence="2">
    <location>
        <begin position="384"/>
        <end position="404"/>
    </location>
</feature>
<dbReference type="Proteomes" id="UP000808146">
    <property type="component" value="Unassembled WGS sequence"/>
</dbReference>
<dbReference type="PANTHER" id="PTHR10728:SF40">
    <property type="entry name" value="PATATIN FAMILY PROTEIN"/>
    <property type="match status" value="1"/>
</dbReference>
<dbReference type="InterPro" id="IPR002477">
    <property type="entry name" value="Peptidoglycan-bd-like"/>
</dbReference>
<dbReference type="InterPro" id="IPR016035">
    <property type="entry name" value="Acyl_Trfase/lysoPLipase"/>
</dbReference>
<dbReference type="InterPro" id="IPR036366">
    <property type="entry name" value="PGBDSf"/>
</dbReference>
<dbReference type="Gene3D" id="1.10.101.10">
    <property type="entry name" value="PGBD-like superfamily/PGBD"/>
    <property type="match status" value="1"/>
</dbReference>
<dbReference type="Gene3D" id="3.40.1090.10">
    <property type="entry name" value="Cytosolic phospholipase A2 catalytic domain"/>
    <property type="match status" value="2"/>
</dbReference>
<accession>A0A9D7LKD2</accession>
<protein>
    <submittedName>
        <fullName evidence="5">Peptidoglycan-binding protein</fullName>
    </submittedName>
</protein>
<evidence type="ECO:0000259" key="3">
    <source>
        <dbReference type="Pfam" id="PF01471"/>
    </source>
</evidence>
<feature type="domain" description="Peptidoglycan binding-like" evidence="3">
    <location>
        <begin position="77"/>
        <end position="133"/>
    </location>
</feature>
<proteinExistence type="predicted"/>
<comment type="caution">
    <text evidence="5">The sequence shown here is derived from an EMBL/GenBank/DDBJ whole genome shotgun (WGS) entry which is preliminary data.</text>
</comment>
<evidence type="ECO:0000256" key="2">
    <source>
        <dbReference type="SAM" id="Phobius"/>
    </source>
</evidence>
<keyword evidence="2" id="KW-1133">Transmembrane helix</keyword>